<evidence type="ECO:0000256" key="3">
    <source>
        <dbReference type="ARBA" id="ARBA00012594"/>
    </source>
</evidence>
<dbReference type="InterPro" id="IPR001554">
    <property type="entry name" value="Glyco_hydro_14"/>
</dbReference>
<dbReference type="GO" id="GO:0000272">
    <property type="term" value="P:polysaccharide catabolic process"/>
    <property type="evidence" value="ECO:0007669"/>
    <property type="project" value="UniProtKB-KW"/>
</dbReference>
<dbReference type="EMBL" id="VRMN01000018">
    <property type="protein sequence ID" value="KAA8490848.1"/>
    <property type="molecule type" value="Genomic_DNA"/>
</dbReference>
<evidence type="ECO:0000256" key="1">
    <source>
        <dbReference type="ARBA" id="ARBA00000546"/>
    </source>
</evidence>
<dbReference type="PROSITE" id="PS00679">
    <property type="entry name" value="BETA_AMYLASE_2"/>
    <property type="match status" value="1"/>
</dbReference>
<dbReference type="PANTHER" id="PTHR31352:SF1">
    <property type="entry name" value="BETA-AMYLASE 3, CHLOROPLASTIC"/>
    <property type="match status" value="1"/>
</dbReference>
<evidence type="ECO:0000256" key="2">
    <source>
        <dbReference type="ARBA" id="ARBA00005652"/>
    </source>
</evidence>
<evidence type="ECO:0000256" key="5">
    <source>
        <dbReference type="ARBA" id="ARBA00023277"/>
    </source>
</evidence>
<comment type="caution">
    <text evidence="10">The sequence shown here is derived from an EMBL/GenBank/DDBJ whole genome shotgun (WGS) entry which is preliminary data.</text>
</comment>
<evidence type="ECO:0000256" key="8">
    <source>
        <dbReference type="RuleBase" id="RU000509"/>
    </source>
</evidence>
<dbReference type="SUPFAM" id="SSF51445">
    <property type="entry name" value="(Trans)glycosidases"/>
    <property type="match status" value="1"/>
</dbReference>
<keyword evidence="9" id="KW-1133">Transmembrane helix</keyword>
<dbReference type="OMA" id="TPIQCYS"/>
<keyword evidence="7 8" id="KW-0624">Polysaccharide degradation</keyword>
<comment type="catalytic activity">
    <reaction evidence="1 8">
        <text>Hydrolysis of (1-&gt;4)-alpha-D-glucosidic linkages in polysaccharides so as to remove successive maltose units from the non-reducing ends of the chains.</text>
        <dbReference type="EC" id="3.2.1.2"/>
    </reaction>
</comment>
<comment type="similarity">
    <text evidence="2 8">Belongs to the glycosyl hydrolase 14 family.</text>
</comment>
<dbReference type="EC" id="3.2.1.2" evidence="3 8"/>
<gene>
    <name evidence="10" type="ORF">FVE85_1295</name>
</gene>
<evidence type="ECO:0000313" key="10">
    <source>
        <dbReference type="EMBL" id="KAA8490848.1"/>
    </source>
</evidence>
<organism evidence="10 11">
    <name type="scientific">Porphyridium purpureum</name>
    <name type="common">Red alga</name>
    <name type="synonym">Porphyridium cruentum</name>
    <dbReference type="NCBI Taxonomy" id="35688"/>
    <lineage>
        <taxon>Eukaryota</taxon>
        <taxon>Rhodophyta</taxon>
        <taxon>Bangiophyceae</taxon>
        <taxon>Porphyridiales</taxon>
        <taxon>Porphyridiaceae</taxon>
        <taxon>Porphyridium</taxon>
    </lineage>
</organism>
<evidence type="ECO:0000256" key="7">
    <source>
        <dbReference type="ARBA" id="ARBA00023326"/>
    </source>
</evidence>
<dbReference type="GO" id="GO:0016161">
    <property type="term" value="F:beta-amylase activity"/>
    <property type="evidence" value="ECO:0007669"/>
    <property type="project" value="UniProtKB-EC"/>
</dbReference>
<dbReference type="OrthoDB" id="1660156at2759"/>
<dbReference type="InterPro" id="IPR017853">
    <property type="entry name" value="GH"/>
</dbReference>
<accession>A0A5J4YHV1</accession>
<keyword evidence="11" id="KW-1185">Reference proteome</keyword>
<protein>
    <recommendedName>
        <fullName evidence="3 8">Beta-amylase</fullName>
        <ecNumber evidence="3 8">3.2.1.2</ecNumber>
    </recommendedName>
</protein>
<sequence>MQDQAVFVGAAGVATVAVFWILKRLTAGSKRAPSKSAPAVTKLARMRAPQDGASSVVVPAKLKPVGVYVMMPLDVRECELGTLKAWLVKLKDAGVRGVMMDFWWSAVESKPEVYDWTCYDPIVELCEHLGLKMQAVMSFHVCGECDGDGAFVPLPDWIQRLSEEDPDILFLDEKGNKSAECLSFGVDHERIFPGKRGPKTRTAIDMYKGFMKSFCHHYKAYLSSTIVEVQVGMGPSGELRYPSYSLSKWTFPGIGMFQCFDKRLRADCRWKTWADVPAKAVGSYNDIPEDTSMFLIGTTAISEKAKRFFLTWYFERMYQHGSDVLRAANDVFDSSTGVVLSGKVAGIHWFRKHPSRAAEAVAGYYCTKEFNAYEKIAELFKKNKTVFLFTCLEKADQNESPHALASPEALVRETSAFCAKHRVLYGGENALEFKDAVSYQMILDQVNACQTRGVDFVSFTLLRLDETLVSGKHYDLFCSFVAELGRDLSRNDVRKHALRVKYFRDMTSFSVTEERKRIIVKTGHNPAYTIRVGRSSRASGRRTQALRC</sequence>
<dbReference type="AlphaFoldDB" id="A0A5J4YHV1"/>
<reference evidence="11" key="1">
    <citation type="journal article" date="2019" name="Nat. Commun.">
        <title>Expansion of phycobilisome linker gene families in mesophilic red algae.</title>
        <authorList>
            <person name="Lee J."/>
            <person name="Kim D."/>
            <person name="Bhattacharya D."/>
            <person name="Yoon H.S."/>
        </authorList>
    </citation>
    <scope>NUCLEOTIDE SEQUENCE [LARGE SCALE GENOMIC DNA]</scope>
    <source>
        <strain evidence="11">CCMP 1328</strain>
    </source>
</reference>
<evidence type="ECO:0000256" key="4">
    <source>
        <dbReference type="ARBA" id="ARBA00022801"/>
    </source>
</evidence>
<dbReference type="Proteomes" id="UP000324585">
    <property type="component" value="Unassembled WGS sequence"/>
</dbReference>
<name>A0A5J4YHV1_PORPP</name>
<keyword evidence="5 8" id="KW-0119">Carbohydrate metabolism</keyword>
<dbReference type="InterPro" id="IPR018238">
    <property type="entry name" value="Glyco_hydro_14_CS"/>
</dbReference>
<feature type="transmembrane region" description="Helical" evidence="9">
    <location>
        <begin position="6"/>
        <end position="22"/>
    </location>
</feature>
<dbReference type="PANTHER" id="PTHR31352">
    <property type="entry name" value="BETA-AMYLASE 1, CHLOROPLASTIC"/>
    <property type="match status" value="1"/>
</dbReference>
<dbReference type="Gene3D" id="3.20.20.80">
    <property type="entry name" value="Glycosidases"/>
    <property type="match status" value="1"/>
</dbReference>
<dbReference type="PRINTS" id="PR00750">
    <property type="entry name" value="BETAAMYLASE"/>
</dbReference>
<keyword evidence="9" id="KW-0812">Transmembrane</keyword>
<keyword evidence="4 8" id="KW-0378">Hydrolase</keyword>
<keyword evidence="6 8" id="KW-0326">Glycosidase</keyword>
<keyword evidence="9" id="KW-0472">Membrane</keyword>
<evidence type="ECO:0000256" key="9">
    <source>
        <dbReference type="SAM" id="Phobius"/>
    </source>
</evidence>
<dbReference type="Pfam" id="PF01373">
    <property type="entry name" value="Glyco_hydro_14"/>
    <property type="match status" value="1"/>
</dbReference>
<proteinExistence type="inferred from homology"/>
<evidence type="ECO:0000256" key="6">
    <source>
        <dbReference type="ARBA" id="ARBA00023295"/>
    </source>
</evidence>
<evidence type="ECO:0000313" key="11">
    <source>
        <dbReference type="Proteomes" id="UP000324585"/>
    </source>
</evidence>